<feature type="compositionally biased region" description="Polar residues" evidence="1">
    <location>
        <begin position="403"/>
        <end position="419"/>
    </location>
</feature>
<evidence type="ECO:0000313" key="3">
    <source>
        <dbReference type="EMBL" id="MBO6987695.1"/>
    </source>
</evidence>
<evidence type="ECO:0000259" key="2">
    <source>
        <dbReference type="Pfam" id="PF05272"/>
    </source>
</evidence>
<feature type="domain" description="Virulence-associated protein E-like" evidence="2">
    <location>
        <begin position="118"/>
        <end position="316"/>
    </location>
</feature>
<accession>A0A9D9G365</accession>
<dbReference type="PANTHER" id="PTHR34985">
    <property type="entry name" value="SLR0554 PROTEIN"/>
    <property type="match status" value="1"/>
</dbReference>
<comment type="caution">
    <text evidence="3">The sequence shown here is derived from an EMBL/GenBank/DDBJ whole genome shotgun (WGS) entry which is preliminary data.</text>
</comment>
<evidence type="ECO:0000256" key="1">
    <source>
        <dbReference type="SAM" id="MobiDB-lite"/>
    </source>
</evidence>
<dbReference type="Pfam" id="PF05272">
    <property type="entry name" value="VapE-like_dom"/>
    <property type="match status" value="1"/>
</dbReference>
<sequence>MTQSIDAIVATAKGNTTGDLTSVESLIRPRKDRLVQTIGDLYDFKLNVVTGNIELNNKPISGNFLRTFYLELAEKNGFDINKDNAANVAILLAERHKYNPVEQYLNQCNDPLPKEVWDNIAFHIFCSKNPKHTLHFQRQMIAAVARTYGQPCKVDTALILQTDAQGVGKEAVWETLGGEWYCSSLGKIGGQGHNNTLITLHSAWFHNWGEIDRILMMQDSESTKHFMTEQRDNFRYPFEKSNSLKNRKCILVGTTNKRNFIKDPTGNRRFPIISTNRINAKWVLEHRDQIFASAKNDYLDGVRWWYDEKEIIELNNEAMGYAAHDPLLEEMEDKLENYQKDQVCIKLVVELLNPDLYADDLKKKNTDFKYTKAIATRLQQLGWIKGGIRSRFTMPDGSKTEKTSIYTRPPQTATNTAPE</sequence>
<organism evidence="3">
    <name type="scientific">Prochlorococcus marinus XMU1424</name>
    <dbReference type="NCBI Taxonomy" id="2774497"/>
    <lineage>
        <taxon>Bacteria</taxon>
        <taxon>Bacillati</taxon>
        <taxon>Cyanobacteriota</taxon>
        <taxon>Cyanophyceae</taxon>
        <taxon>Synechococcales</taxon>
        <taxon>Prochlorococcaceae</taxon>
        <taxon>Prochlorococcus</taxon>
    </lineage>
</organism>
<dbReference type="PANTHER" id="PTHR34985:SF1">
    <property type="entry name" value="SLR0554 PROTEIN"/>
    <property type="match status" value="1"/>
</dbReference>
<name>A0A9D9G365_PROMR</name>
<protein>
    <recommendedName>
        <fullName evidence="2">Virulence-associated protein E-like domain-containing protein</fullName>
    </recommendedName>
</protein>
<dbReference type="InterPro" id="IPR007936">
    <property type="entry name" value="VapE-like_dom"/>
</dbReference>
<gene>
    <name evidence="3" type="ORF">JJ833_02405</name>
</gene>
<dbReference type="EMBL" id="JAEPLE010000001">
    <property type="protein sequence ID" value="MBO6987695.1"/>
    <property type="molecule type" value="Genomic_DNA"/>
</dbReference>
<proteinExistence type="predicted"/>
<feature type="region of interest" description="Disordered" evidence="1">
    <location>
        <begin position="394"/>
        <end position="419"/>
    </location>
</feature>
<reference evidence="3" key="1">
    <citation type="journal article" date="2021" name="Front. Mar. Sci.">
        <title>Genomes of Diverse Isolates of Prochlorococcus High-Light-Adapted Clade II in the Western Pacific Ocean.</title>
        <authorList>
            <person name="Yan W."/>
            <person name="Feng X."/>
            <person name="Zhang W."/>
            <person name="Nawaz M.Z."/>
            <person name="Luo T."/>
            <person name="Zhang R."/>
            <person name="Jiao N."/>
        </authorList>
    </citation>
    <scope>NUCLEOTIDE SEQUENCE</scope>
    <source>
        <strain evidence="3">XMU1424</strain>
    </source>
</reference>
<dbReference type="AlphaFoldDB" id="A0A9D9G365"/>